<protein>
    <submittedName>
        <fullName evidence="2">tRNA (Adenosine(37)-N6)-threonylcarbamoyltransferase complex dimerization subunit type 1 TsaB</fullName>
    </submittedName>
</protein>
<dbReference type="GO" id="GO:0002949">
    <property type="term" value="P:tRNA threonylcarbamoyladenosine modification"/>
    <property type="evidence" value="ECO:0007669"/>
    <property type="project" value="InterPro"/>
</dbReference>
<dbReference type="Pfam" id="PF00814">
    <property type="entry name" value="TsaD"/>
    <property type="match status" value="1"/>
</dbReference>
<evidence type="ECO:0000313" key="3">
    <source>
        <dbReference type="Proteomes" id="UP000323258"/>
    </source>
</evidence>
<dbReference type="RefSeq" id="WP_148917047.1">
    <property type="nucleotide sequence ID" value="NZ_VSZS01000068.1"/>
</dbReference>
<dbReference type="GO" id="GO:0016740">
    <property type="term" value="F:transferase activity"/>
    <property type="evidence" value="ECO:0007669"/>
    <property type="project" value="UniProtKB-KW"/>
</dbReference>
<sequence>MRILALDTAANLCAACVFDDAGGELGRAVLDLGKGHAEHLMGVIEAALERAGCAYADIGAIAVSIGPGSFTGVRVGVATARGLALALGVPAIGITTLEAMATQARDGQPGRATLARIEAGRGQAYVAAYAADGRPTLEPAALSIEDAGRLVADAGPDTIIAEGQTADIAVYARLAAQKLAAAPGIVATKPKPLYLRDADARPQEAFALPRKEGA</sequence>
<dbReference type="Proteomes" id="UP000323258">
    <property type="component" value="Unassembled WGS sequence"/>
</dbReference>
<dbReference type="PANTHER" id="PTHR11735">
    <property type="entry name" value="TRNA N6-ADENOSINE THREONYLCARBAMOYLTRANSFERASE"/>
    <property type="match status" value="1"/>
</dbReference>
<keyword evidence="2" id="KW-0808">Transferase</keyword>
<reference evidence="2 3" key="2">
    <citation type="submission" date="2019-09" db="EMBL/GenBank/DDBJ databases">
        <title>Mesorhizobium sp. MaA-C15 isolated from Microcystis aeruginosa.</title>
        <authorList>
            <person name="Jeong S.E."/>
            <person name="Jin H.M."/>
            <person name="Jeon C.O."/>
        </authorList>
    </citation>
    <scope>NUCLEOTIDE SEQUENCE [LARGE SCALE GENOMIC DNA]</scope>
    <source>
        <strain evidence="2 3">MaA-C15</strain>
    </source>
</reference>
<evidence type="ECO:0000259" key="1">
    <source>
        <dbReference type="Pfam" id="PF00814"/>
    </source>
</evidence>
<dbReference type="CDD" id="cd24032">
    <property type="entry name" value="ASKHA_NBD_TsaB"/>
    <property type="match status" value="1"/>
</dbReference>
<name>A0A5D4GPX0_9HYPH</name>
<dbReference type="AlphaFoldDB" id="A0A5D4GPX0"/>
<dbReference type="InterPro" id="IPR022496">
    <property type="entry name" value="T6A_TsaB"/>
</dbReference>
<dbReference type="InterPro" id="IPR000905">
    <property type="entry name" value="Gcp-like_dom"/>
</dbReference>
<dbReference type="EMBL" id="VSZS01000068">
    <property type="protein sequence ID" value="TYR29739.1"/>
    <property type="molecule type" value="Genomic_DNA"/>
</dbReference>
<keyword evidence="3" id="KW-1185">Reference proteome</keyword>
<dbReference type="NCBIfam" id="TIGR03725">
    <property type="entry name" value="T6A_YeaZ"/>
    <property type="match status" value="1"/>
</dbReference>
<dbReference type="SUPFAM" id="SSF53067">
    <property type="entry name" value="Actin-like ATPase domain"/>
    <property type="match status" value="1"/>
</dbReference>
<dbReference type="Gene3D" id="3.30.420.40">
    <property type="match status" value="1"/>
</dbReference>
<proteinExistence type="predicted"/>
<gene>
    <name evidence="2" type="primary">tsaB</name>
    <name evidence="2" type="ORF">FY036_23155</name>
</gene>
<reference evidence="2 3" key="1">
    <citation type="submission" date="2019-08" db="EMBL/GenBank/DDBJ databases">
        <authorList>
            <person name="Seo Y.L."/>
        </authorList>
    </citation>
    <scope>NUCLEOTIDE SEQUENCE [LARGE SCALE GENOMIC DNA]</scope>
    <source>
        <strain evidence="2 3">MaA-C15</strain>
    </source>
</reference>
<evidence type="ECO:0000313" key="2">
    <source>
        <dbReference type="EMBL" id="TYR29739.1"/>
    </source>
</evidence>
<accession>A0A5D4GPX0</accession>
<dbReference type="GO" id="GO:0005829">
    <property type="term" value="C:cytosol"/>
    <property type="evidence" value="ECO:0007669"/>
    <property type="project" value="TreeGrafter"/>
</dbReference>
<comment type="caution">
    <text evidence="2">The sequence shown here is derived from an EMBL/GenBank/DDBJ whole genome shotgun (WGS) entry which is preliminary data.</text>
</comment>
<feature type="domain" description="Gcp-like" evidence="1">
    <location>
        <begin position="34"/>
        <end position="134"/>
    </location>
</feature>
<dbReference type="OrthoDB" id="9809995at2"/>
<dbReference type="PANTHER" id="PTHR11735:SF11">
    <property type="entry name" value="TRNA THREONYLCARBAMOYLADENOSINE BIOSYNTHESIS PROTEIN TSAB"/>
    <property type="match status" value="1"/>
</dbReference>
<dbReference type="InterPro" id="IPR043129">
    <property type="entry name" value="ATPase_NBD"/>
</dbReference>
<organism evidence="2 3">
    <name type="scientific">Neoaquamicrobium microcysteis</name>
    <dbReference type="NCBI Taxonomy" id="2682781"/>
    <lineage>
        <taxon>Bacteria</taxon>
        <taxon>Pseudomonadati</taxon>
        <taxon>Pseudomonadota</taxon>
        <taxon>Alphaproteobacteria</taxon>
        <taxon>Hyphomicrobiales</taxon>
        <taxon>Phyllobacteriaceae</taxon>
        <taxon>Neoaquamicrobium</taxon>
    </lineage>
</organism>